<evidence type="ECO:0000313" key="7">
    <source>
        <dbReference type="Proteomes" id="UP000280881"/>
    </source>
</evidence>
<dbReference type="CDD" id="cd16926">
    <property type="entry name" value="HATPase_MutL-MLH-PMS-like"/>
    <property type="match status" value="1"/>
</dbReference>
<dbReference type="InterPro" id="IPR002099">
    <property type="entry name" value="MutL/Mlh/PMS"/>
</dbReference>
<dbReference type="GO" id="GO:0016887">
    <property type="term" value="F:ATP hydrolysis activity"/>
    <property type="evidence" value="ECO:0007669"/>
    <property type="project" value="InterPro"/>
</dbReference>
<dbReference type="Gene3D" id="3.30.565.10">
    <property type="entry name" value="Histidine kinase-like ATPase, C-terminal domain"/>
    <property type="match status" value="1"/>
</dbReference>
<proteinExistence type="inferred from homology"/>
<evidence type="ECO:0000256" key="4">
    <source>
        <dbReference type="ARBA" id="ARBA00023204"/>
    </source>
</evidence>
<evidence type="ECO:0000256" key="1">
    <source>
        <dbReference type="ARBA" id="ARBA00006082"/>
    </source>
</evidence>
<dbReference type="AlphaFoldDB" id="A0A420W9L1"/>
<gene>
    <name evidence="6" type="ORF">C7457_0864</name>
</gene>
<dbReference type="GO" id="GO:0006298">
    <property type="term" value="P:mismatch repair"/>
    <property type="evidence" value="ECO:0007669"/>
    <property type="project" value="InterPro"/>
</dbReference>
<evidence type="ECO:0000256" key="3">
    <source>
        <dbReference type="ARBA" id="ARBA00022763"/>
    </source>
</evidence>
<dbReference type="SMART" id="SM01340">
    <property type="entry name" value="DNA_mis_repair"/>
    <property type="match status" value="1"/>
</dbReference>
<dbReference type="Gene3D" id="3.30.1540.20">
    <property type="entry name" value="MutL, C-terminal domain, dimerisation subdomain"/>
    <property type="match status" value="1"/>
</dbReference>
<dbReference type="GO" id="GO:0005524">
    <property type="term" value="F:ATP binding"/>
    <property type="evidence" value="ECO:0007669"/>
    <property type="project" value="InterPro"/>
</dbReference>
<feature type="domain" description="DNA mismatch repair protein S5" evidence="5">
    <location>
        <begin position="183"/>
        <end position="293"/>
    </location>
</feature>
<dbReference type="Gene3D" id="3.30.230.10">
    <property type="match status" value="1"/>
</dbReference>
<dbReference type="InterPro" id="IPR036890">
    <property type="entry name" value="HATPase_C_sf"/>
</dbReference>
<dbReference type="SUPFAM" id="SSF55874">
    <property type="entry name" value="ATPase domain of HSP90 chaperone/DNA topoisomerase II/histidine kinase"/>
    <property type="match status" value="1"/>
</dbReference>
<dbReference type="GO" id="GO:0032300">
    <property type="term" value="C:mismatch repair complex"/>
    <property type="evidence" value="ECO:0007669"/>
    <property type="project" value="InterPro"/>
</dbReference>
<accession>A0A420W9L1</accession>
<evidence type="ECO:0000313" key="6">
    <source>
        <dbReference type="EMBL" id="RKQ63974.1"/>
    </source>
</evidence>
<name>A0A420W9L1_9BACT</name>
<dbReference type="PANTHER" id="PTHR10073:SF12">
    <property type="entry name" value="DNA MISMATCH REPAIR PROTEIN MLH1"/>
    <property type="match status" value="1"/>
</dbReference>
<dbReference type="Gene3D" id="3.30.1370.100">
    <property type="entry name" value="MutL, C-terminal domain, regulatory subdomain"/>
    <property type="match status" value="1"/>
</dbReference>
<evidence type="ECO:0000256" key="2">
    <source>
        <dbReference type="ARBA" id="ARBA00021975"/>
    </source>
</evidence>
<sequence length="475" mass="55098">MIRKLPQELIRKIASGQIAESPRSVLKELIENALDSGATSIKVEIESPFSFKVVDNGEGIGYRELPLTVERFATSKIENFEDLKSLRTYGFRGEALHAISQLSHLTIKSRKLDEPVGGILRVVGGEVKEYRPFPFKGGTSVEVKELFFNTPVRRRATSKGEKGLMLKTAKVYAMCHPEVEFKISSQRFFRSSLPERLYRVTGIQLQQVSSSRTKLFFNREVRGIKQVFVNKRSVKVPEIEKILDEKRLKSYILFIEISPEAVDFNVTPTKERVLIEDRTIFREVEELLREELSLPKVYALRDSSKVVYEVPPEPIGSDGTVIIAHDRENYYFFDQHLIHERVNYERLLKMLKRGEIPLTEVHPPVELPLELAEEVEKLGALYYREGNRIFVYKIPEILKPEDFSFLEERGSESVSDVACKRALKAGYRIENWKDFKELFKEFLQCENRETCPHGRPIYYKIPKKRIYSQIGRTLR</sequence>
<dbReference type="InterPro" id="IPR013507">
    <property type="entry name" value="DNA_mismatch_S5_2-like"/>
</dbReference>
<dbReference type="Pfam" id="PF13589">
    <property type="entry name" value="HATPase_c_3"/>
    <property type="match status" value="1"/>
</dbReference>
<keyword evidence="7" id="KW-1185">Reference proteome</keyword>
<dbReference type="NCBIfam" id="TIGR00585">
    <property type="entry name" value="mutl"/>
    <property type="match status" value="1"/>
</dbReference>
<dbReference type="InterPro" id="IPR037198">
    <property type="entry name" value="MutL_C_sf"/>
</dbReference>
<dbReference type="InterPro" id="IPR020568">
    <property type="entry name" value="Ribosomal_Su5_D2-typ_SF"/>
</dbReference>
<dbReference type="RefSeq" id="WP_121170334.1">
    <property type="nucleotide sequence ID" value="NZ_RBIE01000001.1"/>
</dbReference>
<dbReference type="GO" id="GO:0140664">
    <property type="term" value="F:ATP-dependent DNA damage sensor activity"/>
    <property type="evidence" value="ECO:0007669"/>
    <property type="project" value="InterPro"/>
</dbReference>
<evidence type="ECO:0000259" key="5">
    <source>
        <dbReference type="SMART" id="SM01340"/>
    </source>
</evidence>
<dbReference type="InterPro" id="IPR014762">
    <property type="entry name" value="DNA_mismatch_repair_CS"/>
</dbReference>
<comment type="caution">
    <text evidence="6">The sequence shown here is derived from an EMBL/GenBank/DDBJ whole genome shotgun (WGS) entry which is preliminary data.</text>
</comment>
<dbReference type="EMBL" id="RBIE01000001">
    <property type="protein sequence ID" value="RKQ63974.1"/>
    <property type="molecule type" value="Genomic_DNA"/>
</dbReference>
<dbReference type="SUPFAM" id="SSF118116">
    <property type="entry name" value="DNA mismatch repair protein MutL"/>
    <property type="match status" value="1"/>
</dbReference>
<keyword evidence="3" id="KW-0227">DNA damage</keyword>
<dbReference type="PANTHER" id="PTHR10073">
    <property type="entry name" value="DNA MISMATCH REPAIR PROTEIN MLH, PMS, MUTL"/>
    <property type="match status" value="1"/>
</dbReference>
<dbReference type="InterPro" id="IPR014721">
    <property type="entry name" value="Ribsml_uS5_D2-typ_fold_subgr"/>
</dbReference>
<dbReference type="InterPro" id="IPR042120">
    <property type="entry name" value="MutL_C_dimsub"/>
</dbReference>
<dbReference type="InterPro" id="IPR042121">
    <property type="entry name" value="MutL_C_regsub"/>
</dbReference>
<dbReference type="InterPro" id="IPR038973">
    <property type="entry name" value="MutL/Mlh/Pms-like"/>
</dbReference>
<reference evidence="6 7" key="1">
    <citation type="submission" date="2018-10" db="EMBL/GenBank/DDBJ databases">
        <title>Genomic Encyclopedia of Type Strains, Phase IV (KMG-IV): sequencing the most valuable type-strain genomes for metagenomic binning, comparative biology and taxonomic classification.</title>
        <authorList>
            <person name="Goeker M."/>
        </authorList>
    </citation>
    <scope>NUCLEOTIDE SEQUENCE [LARGE SCALE GENOMIC DNA]</scope>
    <source>
        <strain evidence="6 7">DSM 15521</strain>
    </source>
</reference>
<dbReference type="Pfam" id="PF08676">
    <property type="entry name" value="MutL_C"/>
    <property type="match status" value="1"/>
</dbReference>
<keyword evidence="4" id="KW-0234">DNA repair</keyword>
<dbReference type="PROSITE" id="PS00058">
    <property type="entry name" value="DNA_MISMATCH_REPAIR_1"/>
    <property type="match status" value="1"/>
</dbReference>
<protein>
    <recommendedName>
        <fullName evidence="2">DNA mismatch repair protein MutL</fullName>
    </recommendedName>
</protein>
<dbReference type="InterPro" id="IPR014790">
    <property type="entry name" value="MutL_C"/>
</dbReference>
<organism evidence="6 7">
    <name type="scientific">Thermovibrio guaymasensis</name>
    <dbReference type="NCBI Taxonomy" id="240167"/>
    <lineage>
        <taxon>Bacteria</taxon>
        <taxon>Pseudomonadati</taxon>
        <taxon>Aquificota</taxon>
        <taxon>Aquificia</taxon>
        <taxon>Desulfurobacteriales</taxon>
        <taxon>Desulfurobacteriaceae</taxon>
        <taxon>Thermovibrio</taxon>
    </lineage>
</organism>
<comment type="similarity">
    <text evidence="1">Belongs to the DNA mismatch repair MutL/HexB family.</text>
</comment>
<dbReference type="Proteomes" id="UP000280881">
    <property type="component" value="Unassembled WGS sequence"/>
</dbReference>
<dbReference type="Pfam" id="PF01119">
    <property type="entry name" value="DNA_mis_repair"/>
    <property type="match status" value="1"/>
</dbReference>
<dbReference type="FunFam" id="3.30.565.10:FF:000003">
    <property type="entry name" value="DNA mismatch repair endonuclease MutL"/>
    <property type="match status" value="1"/>
</dbReference>
<dbReference type="GO" id="GO:0030983">
    <property type="term" value="F:mismatched DNA binding"/>
    <property type="evidence" value="ECO:0007669"/>
    <property type="project" value="InterPro"/>
</dbReference>
<dbReference type="SUPFAM" id="SSF54211">
    <property type="entry name" value="Ribosomal protein S5 domain 2-like"/>
    <property type="match status" value="1"/>
</dbReference>
<dbReference type="OrthoDB" id="9763467at2"/>